<organism evidence="16 17">
    <name type="scientific">Flavobacterium gilvum</name>
    <dbReference type="NCBI Taxonomy" id="1492737"/>
    <lineage>
        <taxon>Bacteria</taxon>
        <taxon>Pseudomonadati</taxon>
        <taxon>Bacteroidota</taxon>
        <taxon>Flavobacteriia</taxon>
        <taxon>Flavobacteriales</taxon>
        <taxon>Flavobacteriaceae</taxon>
        <taxon>Flavobacterium</taxon>
    </lineage>
</organism>
<evidence type="ECO:0000256" key="10">
    <source>
        <dbReference type="ARBA" id="ARBA00023125"/>
    </source>
</evidence>
<keyword evidence="6 13" id="KW-0547">Nucleotide-binding</keyword>
<feature type="transmembrane region" description="Helical" evidence="14">
    <location>
        <begin position="124"/>
        <end position="143"/>
    </location>
</feature>
<reference evidence="16 17" key="1">
    <citation type="submission" date="2016-10" db="EMBL/GenBank/DDBJ databases">
        <title>Flavobacterium gilvum sp. nov., isolated from stream water.</title>
        <authorList>
            <person name="Shin S.-K."/>
            <person name="Cho Y.-J."/>
            <person name="Yi H."/>
        </authorList>
    </citation>
    <scope>NUCLEOTIDE SEQUENCE [LARGE SCALE GENOMIC DNA]</scope>
    <source>
        <strain evidence="16 17">EM1308</strain>
    </source>
</reference>
<dbReference type="Pfam" id="PF01580">
    <property type="entry name" value="FtsK_SpoIIIE"/>
    <property type="match status" value="1"/>
</dbReference>
<dbReference type="Pfam" id="PF17854">
    <property type="entry name" value="FtsK_alpha"/>
    <property type="match status" value="1"/>
</dbReference>
<evidence type="ECO:0000256" key="5">
    <source>
        <dbReference type="ARBA" id="ARBA00022692"/>
    </source>
</evidence>
<dbReference type="GO" id="GO:0003677">
    <property type="term" value="F:DNA binding"/>
    <property type="evidence" value="ECO:0007669"/>
    <property type="project" value="UniProtKB-KW"/>
</dbReference>
<keyword evidence="17" id="KW-1185">Reference proteome</keyword>
<evidence type="ECO:0000256" key="6">
    <source>
        <dbReference type="ARBA" id="ARBA00022741"/>
    </source>
</evidence>
<evidence type="ECO:0000256" key="14">
    <source>
        <dbReference type="SAM" id="Phobius"/>
    </source>
</evidence>
<dbReference type="PANTHER" id="PTHR22683:SF41">
    <property type="entry name" value="DNA TRANSLOCASE FTSK"/>
    <property type="match status" value="1"/>
</dbReference>
<dbReference type="GO" id="GO:0051301">
    <property type="term" value="P:cell division"/>
    <property type="evidence" value="ECO:0007669"/>
    <property type="project" value="UniProtKB-KW"/>
</dbReference>
<evidence type="ECO:0000256" key="9">
    <source>
        <dbReference type="ARBA" id="ARBA00022989"/>
    </source>
</evidence>
<sequence>MAKSTKKESSDKKSTTETAAPKSWGISKQHKIVLGFLLVLFSVALLVAFVSFFIYGQIDQSALSELTNRKEEVQNWLGKFGAYLADLFVYRGFGIASFLFVRLFFLTGMYLILNLSIKKLKSVWFWDLFAIIILSVLCGFFATSLPELGGTIGYELNLFAQDYVGKTGTLLLLIFGLIIYLIFKLQVSPEKVQSFFEKTKKEISEDLAVTPLSAPEPNESAYNLEEFAVEEKEEEWDNIHLKNAGTQFEINKEALKPTISTASEINLEPTLKPLPIQPEPIAEPEKNEAFVIEKAIEEDIIEDNLASRLVSDFGLFDPTLDLSNYKFPTIDLLKEYSTGGITINQEELEENKNKIVDTLRNYKIEIAQIKATVGPSVTLYEIVPEAGIRISKIKSLEDDIALSLSALGIRIIAPIPGKGTIGIEVPNKTPTMVSMKSAIGSAKFQEAEMELPIALGKTISNETFVVDLAKMPHLLMAGATGQGKSVGLNAVLTSLLYKKHPAEVKFVLVDPKKVELTLFNKIERHYLAKLPDTEDAIITDNAKVVTTLNSLCVEMDNRYSLLKDAMVRNIKEYNEKFKNRKLNPENGHRFLPYIILVVDEFADLIMTAGKEVEVPIARLAQLARAIGIHLIIATQRPSVNVITGLIKANFPARIAFRVTSKIDSRTILDTQGADQLIGRGDLLYSNGNDVVRVQCAFVDTPEVEKIVDFIGSQKAYATAYLLPEFIGEDSGINLEMDISERDSLFREAAEVIVNAQQGSASLLQRKLKLGYNRAGRLIDQLEAAGIVGPFEGSKARSVNIQDMTGLDQFFENES</sequence>
<evidence type="ECO:0000256" key="8">
    <source>
        <dbReference type="ARBA" id="ARBA00022840"/>
    </source>
</evidence>
<dbReference type="InterPro" id="IPR025199">
    <property type="entry name" value="FtsK_4TM"/>
</dbReference>
<dbReference type="Gene3D" id="3.40.50.300">
    <property type="entry name" value="P-loop containing nucleotide triphosphate hydrolases"/>
    <property type="match status" value="1"/>
</dbReference>
<evidence type="ECO:0000256" key="4">
    <source>
        <dbReference type="ARBA" id="ARBA00022618"/>
    </source>
</evidence>
<evidence type="ECO:0000256" key="2">
    <source>
        <dbReference type="ARBA" id="ARBA00006474"/>
    </source>
</evidence>
<evidence type="ECO:0000313" key="17">
    <source>
        <dbReference type="Proteomes" id="UP000175968"/>
    </source>
</evidence>
<dbReference type="EMBL" id="CP017479">
    <property type="protein sequence ID" value="AOW09994.1"/>
    <property type="molecule type" value="Genomic_DNA"/>
</dbReference>
<keyword evidence="3" id="KW-1003">Cell membrane</keyword>
<keyword evidence="9 14" id="KW-1133">Transmembrane helix</keyword>
<proteinExistence type="inferred from homology"/>
<evidence type="ECO:0000256" key="13">
    <source>
        <dbReference type="PROSITE-ProRule" id="PRU00289"/>
    </source>
</evidence>
<dbReference type="InterPro" id="IPR018541">
    <property type="entry name" value="Ftsk_gamma"/>
</dbReference>
<dbReference type="InterPro" id="IPR041027">
    <property type="entry name" value="FtsK_alpha"/>
</dbReference>
<dbReference type="KEGG" id="fgl:EM308_11015"/>
<dbReference type="InterPro" id="IPR036390">
    <property type="entry name" value="WH_DNA-bd_sf"/>
</dbReference>
<keyword evidence="12" id="KW-0131">Cell cycle</keyword>
<dbReference type="Gene3D" id="1.10.10.10">
    <property type="entry name" value="Winged helix-like DNA-binding domain superfamily/Winged helix DNA-binding domain"/>
    <property type="match status" value="1"/>
</dbReference>
<keyword evidence="11 14" id="KW-0472">Membrane</keyword>
<feature type="transmembrane region" description="Helical" evidence="14">
    <location>
        <begin position="32"/>
        <end position="55"/>
    </location>
</feature>
<dbReference type="InterPro" id="IPR027417">
    <property type="entry name" value="P-loop_NTPase"/>
</dbReference>
<dbReference type="SUPFAM" id="SSF46785">
    <property type="entry name" value="Winged helix' DNA-binding domain"/>
    <property type="match status" value="1"/>
</dbReference>
<evidence type="ECO:0000256" key="12">
    <source>
        <dbReference type="ARBA" id="ARBA00023306"/>
    </source>
</evidence>
<dbReference type="InterPro" id="IPR050206">
    <property type="entry name" value="FtsK/SpoIIIE/SftA"/>
</dbReference>
<evidence type="ECO:0000313" key="16">
    <source>
        <dbReference type="EMBL" id="AOW09994.1"/>
    </source>
</evidence>
<dbReference type="RefSeq" id="WP_035640764.1">
    <property type="nucleotide sequence ID" value="NZ_CP017479.1"/>
</dbReference>
<keyword evidence="8 13" id="KW-0067">ATP-binding</keyword>
<dbReference type="Proteomes" id="UP000175968">
    <property type="component" value="Chromosome"/>
</dbReference>
<dbReference type="Gene3D" id="3.30.980.40">
    <property type="match status" value="1"/>
</dbReference>
<dbReference type="SUPFAM" id="SSF52540">
    <property type="entry name" value="P-loop containing nucleoside triphosphate hydrolases"/>
    <property type="match status" value="1"/>
</dbReference>
<dbReference type="GO" id="GO:0005886">
    <property type="term" value="C:plasma membrane"/>
    <property type="evidence" value="ECO:0007669"/>
    <property type="project" value="UniProtKB-SubCell"/>
</dbReference>
<keyword evidence="4 16" id="KW-0132">Cell division</keyword>
<evidence type="ECO:0000256" key="1">
    <source>
        <dbReference type="ARBA" id="ARBA00004651"/>
    </source>
</evidence>
<evidence type="ECO:0000259" key="15">
    <source>
        <dbReference type="PROSITE" id="PS50901"/>
    </source>
</evidence>
<dbReference type="GO" id="GO:0005524">
    <property type="term" value="F:ATP binding"/>
    <property type="evidence" value="ECO:0007669"/>
    <property type="project" value="UniProtKB-UniRule"/>
</dbReference>
<feature type="domain" description="FtsK" evidence="15">
    <location>
        <begin position="461"/>
        <end position="665"/>
    </location>
</feature>
<dbReference type="InterPro" id="IPR002543">
    <property type="entry name" value="FtsK_dom"/>
</dbReference>
<dbReference type="Pfam" id="PF13491">
    <property type="entry name" value="FtsK_4TM"/>
    <property type="match status" value="1"/>
</dbReference>
<comment type="similarity">
    <text evidence="2">Belongs to the FtsK/SpoIIIE/SftA family.</text>
</comment>
<keyword evidence="5 14" id="KW-0812">Transmembrane</keyword>
<name>A0AAC9I431_9FLAO</name>
<evidence type="ECO:0000256" key="7">
    <source>
        <dbReference type="ARBA" id="ARBA00022829"/>
    </source>
</evidence>
<feature type="binding site" evidence="13">
    <location>
        <begin position="478"/>
        <end position="485"/>
    </location>
    <ligand>
        <name>ATP</name>
        <dbReference type="ChEBI" id="CHEBI:30616"/>
    </ligand>
</feature>
<feature type="transmembrane region" description="Helical" evidence="14">
    <location>
        <begin position="88"/>
        <end position="112"/>
    </location>
</feature>
<dbReference type="InterPro" id="IPR036388">
    <property type="entry name" value="WH-like_DNA-bd_sf"/>
</dbReference>
<keyword evidence="7" id="KW-0159">Chromosome partition</keyword>
<dbReference type="AlphaFoldDB" id="A0AAC9I431"/>
<dbReference type="SMART" id="SM00843">
    <property type="entry name" value="Ftsk_gamma"/>
    <property type="match status" value="1"/>
</dbReference>
<gene>
    <name evidence="16" type="ORF">EM308_11015</name>
</gene>
<dbReference type="PROSITE" id="PS50901">
    <property type="entry name" value="FTSK"/>
    <property type="match status" value="1"/>
</dbReference>
<accession>A0AAC9I431</accession>
<dbReference type="PANTHER" id="PTHR22683">
    <property type="entry name" value="SPORULATION PROTEIN RELATED"/>
    <property type="match status" value="1"/>
</dbReference>
<evidence type="ECO:0000256" key="11">
    <source>
        <dbReference type="ARBA" id="ARBA00023136"/>
    </source>
</evidence>
<keyword evidence="10" id="KW-0238">DNA-binding</keyword>
<comment type="subcellular location">
    <subcellularLocation>
        <location evidence="1">Cell membrane</location>
        <topology evidence="1">Multi-pass membrane protein</topology>
    </subcellularLocation>
</comment>
<evidence type="ECO:0000256" key="3">
    <source>
        <dbReference type="ARBA" id="ARBA00022475"/>
    </source>
</evidence>
<dbReference type="GO" id="GO:0007059">
    <property type="term" value="P:chromosome segregation"/>
    <property type="evidence" value="ECO:0007669"/>
    <property type="project" value="UniProtKB-KW"/>
</dbReference>
<dbReference type="Pfam" id="PF09397">
    <property type="entry name" value="FtsK_gamma"/>
    <property type="match status" value="1"/>
</dbReference>
<protein>
    <submittedName>
        <fullName evidence="16">Cell division protein FtsK</fullName>
    </submittedName>
</protein>